<dbReference type="NCBIfam" id="TIGR02937">
    <property type="entry name" value="sigma70-ECF"/>
    <property type="match status" value="1"/>
</dbReference>
<dbReference type="SUPFAM" id="SSF88659">
    <property type="entry name" value="Sigma3 and sigma4 domains of RNA polymerase sigma factors"/>
    <property type="match status" value="1"/>
</dbReference>
<sequence>MTKSIEQQIKLLKKKKEHALEAIIDVYMPYVKAIALRILSNTATVDECVNDIFLAVWQKSAQFEGNEVDFKRWIGVMTKYKAIDLYRQQKRRGEYEFKQEDMSYFSVDSEPQQLYLQKEERQEMLIKLSQLPNVDRDIFIMKYYLEMNNSEIAEALELTKAAVDNRLYRGKKKLATQQDRGSALYEG</sequence>
<dbReference type="OrthoDB" id="2678696at2"/>
<evidence type="ECO:0000256" key="4">
    <source>
        <dbReference type="ARBA" id="ARBA00023125"/>
    </source>
</evidence>
<evidence type="ECO:0000256" key="2">
    <source>
        <dbReference type="ARBA" id="ARBA00023015"/>
    </source>
</evidence>
<keyword evidence="5" id="KW-0804">Transcription</keyword>
<accession>A0A433RYI6</accession>
<organism evidence="8 9">
    <name type="scientific">Candidatus Kurthia intestinigallinarum</name>
    <dbReference type="NCBI Taxonomy" id="1562256"/>
    <lineage>
        <taxon>Bacteria</taxon>
        <taxon>Bacillati</taxon>
        <taxon>Bacillota</taxon>
        <taxon>Bacilli</taxon>
        <taxon>Bacillales</taxon>
        <taxon>Caryophanaceae</taxon>
        <taxon>Kurthia</taxon>
    </lineage>
</organism>
<proteinExistence type="inferred from homology"/>
<name>A0A433RYI6_9BACL</name>
<dbReference type="InterPro" id="IPR013249">
    <property type="entry name" value="RNA_pol_sigma70_r4_t2"/>
</dbReference>
<keyword evidence="9" id="KW-1185">Reference proteome</keyword>
<dbReference type="GO" id="GO:0016987">
    <property type="term" value="F:sigma factor activity"/>
    <property type="evidence" value="ECO:0007669"/>
    <property type="project" value="UniProtKB-KW"/>
</dbReference>
<evidence type="ECO:0000313" key="9">
    <source>
        <dbReference type="Proteomes" id="UP000288623"/>
    </source>
</evidence>
<feature type="domain" description="RNA polymerase sigma factor 70 region 4 type 2" evidence="7">
    <location>
        <begin position="128"/>
        <end position="174"/>
    </location>
</feature>
<dbReference type="Proteomes" id="UP000288623">
    <property type="component" value="Unassembled WGS sequence"/>
</dbReference>
<evidence type="ECO:0000259" key="6">
    <source>
        <dbReference type="Pfam" id="PF04542"/>
    </source>
</evidence>
<reference evidence="8 9" key="1">
    <citation type="submission" date="2014-11" db="EMBL/GenBank/DDBJ databases">
        <title>Genome sequence and analysis of novel Kurthia sp.</title>
        <authorList>
            <person name="Lawson J.N."/>
            <person name="Gonzalez J.E."/>
            <person name="Rinauldi L."/>
            <person name="Xuan Z."/>
            <person name="Firman A."/>
            <person name="Shaddox L."/>
            <person name="Trudeau A."/>
            <person name="Shah S."/>
            <person name="Reiman D."/>
        </authorList>
    </citation>
    <scope>NUCLEOTIDE SEQUENCE [LARGE SCALE GENOMIC DNA]</scope>
    <source>
        <strain evidence="8 9">3B1D</strain>
    </source>
</reference>
<dbReference type="EMBL" id="JTFC01000005">
    <property type="protein sequence ID" value="RUS58341.1"/>
    <property type="molecule type" value="Genomic_DNA"/>
</dbReference>
<evidence type="ECO:0000256" key="1">
    <source>
        <dbReference type="ARBA" id="ARBA00010641"/>
    </source>
</evidence>
<evidence type="ECO:0000256" key="3">
    <source>
        <dbReference type="ARBA" id="ARBA00023082"/>
    </source>
</evidence>
<dbReference type="InterPro" id="IPR014284">
    <property type="entry name" value="RNA_pol_sigma-70_dom"/>
</dbReference>
<dbReference type="PANTHER" id="PTHR43133:SF8">
    <property type="entry name" value="RNA POLYMERASE SIGMA FACTOR HI_1459-RELATED"/>
    <property type="match status" value="1"/>
</dbReference>
<keyword evidence="2" id="KW-0805">Transcription regulation</keyword>
<keyword evidence="3" id="KW-0731">Sigma factor</keyword>
<comment type="caution">
    <text evidence="8">The sequence shown here is derived from an EMBL/GenBank/DDBJ whole genome shotgun (WGS) entry which is preliminary data.</text>
</comment>
<dbReference type="InterPro" id="IPR007627">
    <property type="entry name" value="RNA_pol_sigma70_r2"/>
</dbReference>
<dbReference type="PANTHER" id="PTHR43133">
    <property type="entry name" value="RNA POLYMERASE ECF-TYPE SIGMA FACTO"/>
    <property type="match status" value="1"/>
</dbReference>
<dbReference type="InterPro" id="IPR013325">
    <property type="entry name" value="RNA_pol_sigma_r2"/>
</dbReference>
<evidence type="ECO:0000259" key="7">
    <source>
        <dbReference type="Pfam" id="PF08281"/>
    </source>
</evidence>
<gene>
    <name evidence="8" type="ORF">QI30_01110</name>
</gene>
<dbReference type="InterPro" id="IPR013324">
    <property type="entry name" value="RNA_pol_sigma_r3/r4-like"/>
</dbReference>
<dbReference type="InterPro" id="IPR036388">
    <property type="entry name" value="WH-like_DNA-bd_sf"/>
</dbReference>
<dbReference type="RefSeq" id="WP_126989107.1">
    <property type="nucleotide sequence ID" value="NZ_JTFC01000005.1"/>
</dbReference>
<dbReference type="Gene3D" id="1.10.10.10">
    <property type="entry name" value="Winged helix-like DNA-binding domain superfamily/Winged helix DNA-binding domain"/>
    <property type="match status" value="1"/>
</dbReference>
<dbReference type="GO" id="GO:0006352">
    <property type="term" value="P:DNA-templated transcription initiation"/>
    <property type="evidence" value="ECO:0007669"/>
    <property type="project" value="InterPro"/>
</dbReference>
<comment type="similarity">
    <text evidence="1">Belongs to the sigma-70 factor family. ECF subfamily.</text>
</comment>
<dbReference type="Pfam" id="PF04542">
    <property type="entry name" value="Sigma70_r2"/>
    <property type="match status" value="1"/>
</dbReference>
<dbReference type="Pfam" id="PF08281">
    <property type="entry name" value="Sigma70_r4_2"/>
    <property type="match status" value="1"/>
</dbReference>
<dbReference type="SUPFAM" id="SSF88946">
    <property type="entry name" value="Sigma2 domain of RNA polymerase sigma factors"/>
    <property type="match status" value="1"/>
</dbReference>
<feature type="domain" description="RNA polymerase sigma-70 region 2" evidence="6">
    <location>
        <begin position="24"/>
        <end position="92"/>
    </location>
</feature>
<dbReference type="GO" id="GO:0003677">
    <property type="term" value="F:DNA binding"/>
    <property type="evidence" value="ECO:0007669"/>
    <property type="project" value="UniProtKB-KW"/>
</dbReference>
<evidence type="ECO:0008006" key="10">
    <source>
        <dbReference type="Google" id="ProtNLM"/>
    </source>
</evidence>
<keyword evidence="4" id="KW-0238">DNA-binding</keyword>
<dbReference type="Gene3D" id="1.10.1740.10">
    <property type="match status" value="1"/>
</dbReference>
<dbReference type="InterPro" id="IPR039425">
    <property type="entry name" value="RNA_pol_sigma-70-like"/>
</dbReference>
<evidence type="ECO:0000256" key="5">
    <source>
        <dbReference type="ARBA" id="ARBA00023163"/>
    </source>
</evidence>
<protein>
    <recommendedName>
        <fullName evidence="10">RNA polymerase factor sigma-70</fullName>
    </recommendedName>
</protein>
<dbReference type="AlphaFoldDB" id="A0A433RYI6"/>
<evidence type="ECO:0000313" key="8">
    <source>
        <dbReference type="EMBL" id="RUS58341.1"/>
    </source>
</evidence>